<feature type="transmembrane region" description="Helical" evidence="2">
    <location>
        <begin position="88"/>
        <end position="109"/>
    </location>
</feature>
<dbReference type="SUPFAM" id="SSF48317">
    <property type="entry name" value="Acid phosphatase/Vanadium-dependent haloperoxidase"/>
    <property type="match status" value="1"/>
</dbReference>
<accession>A0AAW8F5J1</accession>
<dbReference type="PANTHER" id="PTHR14969">
    <property type="entry name" value="SPHINGOSINE-1-PHOSPHATE PHOSPHOHYDROLASE"/>
    <property type="match status" value="1"/>
</dbReference>
<feature type="transmembrane region" description="Helical" evidence="2">
    <location>
        <begin position="52"/>
        <end position="76"/>
    </location>
</feature>
<feature type="region of interest" description="Disordered" evidence="1">
    <location>
        <begin position="218"/>
        <end position="242"/>
    </location>
</feature>
<keyword evidence="2" id="KW-1133">Transmembrane helix</keyword>
<evidence type="ECO:0000256" key="2">
    <source>
        <dbReference type="SAM" id="Phobius"/>
    </source>
</evidence>
<dbReference type="CDD" id="cd03392">
    <property type="entry name" value="PAP2_like_2"/>
    <property type="match status" value="1"/>
</dbReference>
<dbReference type="AlphaFoldDB" id="A0AAW8F5J1"/>
<gene>
    <name evidence="4" type="ORF">QFZ22_001049</name>
</gene>
<evidence type="ECO:0000313" key="4">
    <source>
        <dbReference type="EMBL" id="MDQ0905064.1"/>
    </source>
</evidence>
<sequence>MKRGDLGELAGSVALGAWTAFGVLTMAVIGDGQPLYGDEDLVSWSVAHRPDVAVALAHGLTATGTGFLPYVLAVLAATIAGRTLSRRAVAAALCLACLGVGQVARYGVMALVARPRPTRVDWATHASGWAFPSGHTATAAIAAGLLVIAVYTRSPPGRTLLALAVGCWGALVGLTRVYLGVHWFTDVVGGWLFALGWLGLCLCAAAWWLPEGFITGTTDTDPVPTEDHAPQDPGRRGRSRPA</sequence>
<protein>
    <submittedName>
        <fullName evidence="4">Membrane-associated phospholipid phosphatase</fullName>
    </submittedName>
</protein>
<evidence type="ECO:0000256" key="1">
    <source>
        <dbReference type="SAM" id="MobiDB-lite"/>
    </source>
</evidence>
<evidence type="ECO:0000259" key="3">
    <source>
        <dbReference type="SMART" id="SM00014"/>
    </source>
</evidence>
<feature type="domain" description="Phosphatidic acid phosphatase type 2/haloperoxidase" evidence="3">
    <location>
        <begin position="91"/>
        <end position="204"/>
    </location>
</feature>
<dbReference type="PANTHER" id="PTHR14969:SF13">
    <property type="entry name" value="AT30094P"/>
    <property type="match status" value="1"/>
</dbReference>
<feature type="transmembrane region" description="Helical" evidence="2">
    <location>
        <begin position="191"/>
        <end position="209"/>
    </location>
</feature>
<feature type="transmembrane region" description="Helical" evidence="2">
    <location>
        <begin position="159"/>
        <end position="179"/>
    </location>
</feature>
<dbReference type="RefSeq" id="WP_306972584.1">
    <property type="nucleotide sequence ID" value="NZ_JAUSZV010000005.1"/>
</dbReference>
<keyword evidence="2" id="KW-0812">Transmembrane</keyword>
<evidence type="ECO:0000313" key="5">
    <source>
        <dbReference type="Proteomes" id="UP001234216"/>
    </source>
</evidence>
<dbReference type="Pfam" id="PF01569">
    <property type="entry name" value="PAP2"/>
    <property type="match status" value="1"/>
</dbReference>
<feature type="transmembrane region" description="Helical" evidence="2">
    <location>
        <begin position="129"/>
        <end position="152"/>
    </location>
</feature>
<dbReference type="InterPro" id="IPR036938">
    <property type="entry name" value="PAP2/HPO_sf"/>
</dbReference>
<dbReference type="InterPro" id="IPR000326">
    <property type="entry name" value="PAP2/HPO"/>
</dbReference>
<reference evidence="4" key="1">
    <citation type="submission" date="2023-07" db="EMBL/GenBank/DDBJ databases">
        <title>Comparative genomics of wheat-associated soil bacteria to identify genetic determinants of phenazine resistance.</title>
        <authorList>
            <person name="Mouncey N."/>
        </authorList>
    </citation>
    <scope>NUCLEOTIDE SEQUENCE</scope>
    <source>
        <strain evidence="4">V4I22</strain>
    </source>
</reference>
<dbReference type="SMART" id="SM00014">
    <property type="entry name" value="acidPPc"/>
    <property type="match status" value="1"/>
</dbReference>
<feature type="compositionally biased region" description="Basic and acidic residues" evidence="1">
    <location>
        <begin position="225"/>
        <end position="235"/>
    </location>
</feature>
<dbReference type="Proteomes" id="UP001234216">
    <property type="component" value="Unassembled WGS sequence"/>
</dbReference>
<organism evidence="4 5">
    <name type="scientific">Streptomyces canus</name>
    <dbReference type="NCBI Taxonomy" id="58343"/>
    <lineage>
        <taxon>Bacteria</taxon>
        <taxon>Bacillati</taxon>
        <taxon>Actinomycetota</taxon>
        <taxon>Actinomycetes</taxon>
        <taxon>Kitasatosporales</taxon>
        <taxon>Streptomycetaceae</taxon>
        <taxon>Streptomyces</taxon>
        <taxon>Streptomyces aurantiacus group</taxon>
    </lineage>
</organism>
<keyword evidence="2" id="KW-0472">Membrane</keyword>
<comment type="caution">
    <text evidence="4">The sequence shown here is derived from an EMBL/GenBank/DDBJ whole genome shotgun (WGS) entry which is preliminary data.</text>
</comment>
<dbReference type="EMBL" id="JAUSZV010000005">
    <property type="protein sequence ID" value="MDQ0905064.1"/>
    <property type="molecule type" value="Genomic_DNA"/>
</dbReference>
<proteinExistence type="predicted"/>
<feature type="transmembrane region" description="Helical" evidence="2">
    <location>
        <begin position="12"/>
        <end position="32"/>
    </location>
</feature>
<name>A0AAW8F5J1_9ACTN</name>
<dbReference type="Gene3D" id="1.20.144.10">
    <property type="entry name" value="Phosphatidic acid phosphatase type 2/haloperoxidase"/>
    <property type="match status" value="1"/>
</dbReference>